<sequence length="67" mass="7239">MKAVLVSILILIAVEISTTNAGVDRCTLPVGGCTNQKKASGRYFWFLRKGTECYRVKATDCKGAGLN</sequence>
<feature type="chain" id="PRO_5003981719" evidence="1">
    <location>
        <begin position="22"/>
        <end position="67"/>
    </location>
</feature>
<accession>L7MMW2</accession>
<feature type="non-terminal residue" evidence="2">
    <location>
        <position position="67"/>
    </location>
</feature>
<keyword evidence="1" id="KW-0732">Signal</keyword>
<protein>
    <submittedName>
        <fullName evidence="2">Putative secreted peptide</fullName>
    </submittedName>
</protein>
<reference evidence="2" key="2">
    <citation type="journal article" date="2015" name="J. Proteomics">
        <title>Sexual differences in the sialomes of the zebra tick, Rhipicephalus pulchellus.</title>
        <authorList>
            <person name="Tan A.W."/>
            <person name="Francischetti I.M."/>
            <person name="Slovak M."/>
            <person name="Kini R.M."/>
            <person name="Ribeiro J.M."/>
        </authorList>
    </citation>
    <scope>NUCLEOTIDE SEQUENCE</scope>
    <source>
        <tissue evidence="2">Salivary gland</tissue>
    </source>
</reference>
<dbReference type="EMBL" id="GACK01000001">
    <property type="protein sequence ID" value="JAA65033.1"/>
    <property type="molecule type" value="mRNA"/>
</dbReference>
<evidence type="ECO:0000256" key="1">
    <source>
        <dbReference type="SAM" id="SignalP"/>
    </source>
</evidence>
<proteinExistence type="evidence at transcript level"/>
<dbReference type="AlphaFoldDB" id="L7MMW2"/>
<feature type="signal peptide" evidence="1">
    <location>
        <begin position="1"/>
        <end position="21"/>
    </location>
</feature>
<evidence type="ECO:0000313" key="2">
    <source>
        <dbReference type="EMBL" id="JAA65033.1"/>
    </source>
</evidence>
<reference evidence="2" key="1">
    <citation type="submission" date="2012-11" db="EMBL/GenBank/DDBJ databases">
        <authorList>
            <person name="Lucero-Rivera Y.E."/>
            <person name="Tovar-Ramirez D."/>
        </authorList>
    </citation>
    <scope>NUCLEOTIDE SEQUENCE</scope>
    <source>
        <tissue evidence="2">Salivary gland</tissue>
    </source>
</reference>
<name>L7MMW2_RHIPC</name>
<organism evidence="2">
    <name type="scientific">Rhipicephalus pulchellus</name>
    <name type="common">Yellow backed tick</name>
    <name type="synonym">Dermacentor pulchellus</name>
    <dbReference type="NCBI Taxonomy" id="72859"/>
    <lineage>
        <taxon>Eukaryota</taxon>
        <taxon>Metazoa</taxon>
        <taxon>Ecdysozoa</taxon>
        <taxon>Arthropoda</taxon>
        <taxon>Chelicerata</taxon>
        <taxon>Arachnida</taxon>
        <taxon>Acari</taxon>
        <taxon>Parasitiformes</taxon>
        <taxon>Ixodida</taxon>
        <taxon>Ixodoidea</taxon>
        <taxon>Ixodidae</taxon>
        <taxon>Rhipicephalinae</taxon>
        <taxon>Rhipicephalus</taxon>
        <taxon>Rhipicephalus</taxon>
    </lineage>
</organism>